<dbReference type="InterPro" id="IPR050643">
    <property type="entry name" value="Periplasmic_pilus_chap"/>
</dbReference>
<dbReference type="EMBL" id="JALKHS010000010">
    <property type="protein sequence ID" value="MCK0532525.1"/>
    <property type="molecule type" value="Genomic_DNA"/>
</dbReference>
<comment type="caution">
    <text evidence="3">The sequence shown here is derived from an EMBL/GenBank/DDBJ whole genome shotgun (WGS) entry which is preliminary data.</text>
</comment>
<dbReference type="Pfam" id="PF00345">
    <property type="entry name" value="PapD_N"/>
    <property type="match status" value="1"/>
</dbReference>
<keyword evidence="4" id="KW-1185">Reference proteome</keyword>
<dbReference type="InterPro" id="IPR016147">
    <property type="entry name" value="Pili_assmbl_chaperone_N"/>
</dbReference>
<feature type="chain" id="PRO_5045915901" evidence="1">
    <location>
        <begin position="25"/>
        <end position="252"/>
    </location>
</feature>
<dbReference type="SUPFAM" id="SSF49354">
    <property type="entry name" value="PapD-like"/>
    <property type="match status" value="1"/>
</dbReference>
<feature type="domain" description="Pili assembly chaperone N-terminal" evidence="2">
    <location>
        <begin position="41"/>
        <end position="151"/>
    </location>
</feature>
<dbReference type="PANTHER" id="PTHR30251">
    <property type="entry name" value="PILUS ASSEMBLY CHAPERONE"/>
    <property type="match status" value="1"/>
</dbReference>
<evidence type="ECO:0000256" key="1">
    <source>
        <dbReference type="SAM" id="SignalP"/>
    </source>
</evidence>
<reference evidence="3 4" key="1">
    <citation type="submission" date="2022-04" db="EMBL/GenBank/DDBJ databases">
        <authorList>
            <person name="Huq M.A."/>
        </authorList>
    </citation>
    <scope>NUCLEOTIDE SEQUENCE [LARGE SCALE GENOMIC DNA]</scope>
    <source>
        <strain evidence="3 4">MAH-33</strain>
    </source>
</reference>
<dbReference type="Gene3D" id="2.60.40.10">
    <property type="entry name" value="Immunoglobulins"/>
    <property type="match status" value="1"/>
</dbReference>
<protein>
    <submittedName>
        <fullName evidence="3">Fimbria/pilus periplasmic chaperone</fullName>
    </submittedName>
</protein>
<dbReference type="Proteomes" id="UP001203512">
    <property type="component" value="Unassembled WGS sequence"/>
</dbReference>
<dbReference type="InterPro" id="IPR013783">
    <property type="entry name" value="Ig-like_fold"/>
</dbReference>
<evidence type="ECO:0000313" key="3">
    <source>
        <dbReference type="EMBL" id="MCK0532525.1"/>
    </source>
</evidence>
<proteinExistence type="predicted"/>
<gene>
    <name evidence="3" type="ORF">MU848_13120</name>
</gene>
<sequence length="252" mass="26731">MKFQPRSFVTALLACVAAAGLVPAADAMTVQPVVIDLTTSGRSMSQVVTVENSFDKPLPVELRIETLDLTADGAKPTGKDSGELAVFPPQALIQPGQRQNFRVQYVGDPALARSKHYFVTVAQLPVQTSDTQSNIQLLYNFQVLVSISPDGAKPALSIASAEIGKNAEGAPAPVITVSNTSVAHGYLSRGRVRVVQFGPDGKEVLRKQLTGPELQQTIGYGLIGGGQTRRVTLPVTLPQPSGRVEAQFTPDS</sequence>
<accession>A0ABT0DZH5</accession>
<organism evidence="3 4">
    <name type="scientific">Sphingobium agri</name>
    <dbReference type="NCBI Taxonomy" id="2933566"/>
    <lineage>
        <taxon>Bacteria</taxon>
        <taxon>Pseudomonadati</taxon>
        <taxon>Pseudomonadota</taxon>
        <taxon>Alphaproteobacteria</taxon>
        <taxon>Sphingomonadales</taxon>
        <taxon>Sphingomonadaceae</taxon>
        <taxon>Sphingobium</taxon>
    </lineage>
</organism>
<dbReference type="PANTHER" id="PTHR30251:SF4">
    <property type="entry name" value="SLR1668 PROTEIN"/>
    <property type="match status" value="1"/>
</dbReference>
<feature type="signal peptide" evidence="1">
    <location>
        <begin position="1"/>
        <end position="24"/>
    </location>
</feature>
<dbReference type="RefSeq" id="WP_247232996.1">
    <property type="nucleotide sequence ID" value="NZ_JALKHS010000010.1"/>
</dbReference>
<keyword evidence="1" id="KW-0732">Signal</keyword>
<evidence type="ECO:0000259" key="2">
    <source>
        <dbReference type="Pfam" id="PF00345"/>
    </source>
</evidence>
<evidence type="ECO:0000313" key="4">
    <source>
        <dbReference type="Proteomes" id="UP001203512"/>
    </source>
</evidence>
<name>A0ABT0DZH5_9SPHN</name>
<dbReference type="InterPro" id="IPR008962">
    <property type="entry name" value="PapD-like_sf"/>
</dbReference>